<comment type="caution">
    <text evidence="1">The sequence shown here is derived from an EMBL/GenBank/DDBJ whole genome shotgun (WGS) entry which is preliminary data.</text>
</comment>
<sequence length="451" mass="48646">MRETSRPGLTSSHHHLSAPHKSPRQDAPSQTSSTCITGNSTSPAFPFSTPTRPPAPPELHRPPNPPRQPTPRQWSRRNVGFPAGGPAPTGGPSSRCRGNHTSPLVFLHHEPESRQRRPLSRLLSQGVPNEQTRSAARTMNQMPIRTKHPPNGRRHSFPLLPAVPRRPAPSIHRICGTVPTVRPRHGQTDGSDRCHQSYNALPCGEPLALASQLSAVPCSWASQRLSGSGRHRVLASTLPAFLSIGRPDVASRIPHVRQPLESQTRPPRSIARTRCGWASNDKEVGAGYKTANEAHPNVQGASAQQSQTRRRPLQPRRRCQCLSQTNEPATQFCTALHCAETAVLQTRAQTLPEGWSKSPHSPGGSASSAAGPRGGCHSRCSNIAARHACNGCAIDQVRLRRPAPPDHKVRRLLDVALQVTVVSPGTRSAPRTAAAHTDQLHARGIGRGGAT</sequence>
<name>A0ACC4DX96_PURLI</name>
<dbReference type="Proteomes" id="UP001638806">
    <property type="component" value="Unassembled WGS sequence"/>
</dbReference>
<evidence type="ECO:0000313" key="2">
    <source>
        <dbReference type="Proteomes" id="UP001638806"/>
    </source>
</evidence>
<reference evidence="1" key="1">
    <citation type="submission" date="2024-12" db="EMBL/GenBank/DDBJ databases">
        <title>Comparative genomics and development of molecular markers within Purpureocillium lilacinum and among Purpureocillium species.</title>
        <authorList>
            <person name="Yeh Z.-Y."/>
            <person name="Ni N.-T."/>
            <person name="Lo P.-H."/>
            <person name="Mushyakhwo K."/>
            <person name="Lin C.-F."/>
            <person name="Nai Y.-S."/>
        </authorList>
    </citation>
    <scope>NUCLEOTIDE SEQUENCE</scope>
    <source>
        <strain evidence="1">NCHU-NPUST-175</strain>
    </source>
</reference>
<dbReference type="EMBL" id="JBGNUJ010000004">
    <property type="protein sequence ID" value="KAL3960970.1"/>
    <property type="molecule type" value="Genomic_DNA"/>
</dbReference>
<protein>
    <submittedName>
        <fullName evidence="1">Uncharacterized protein</fullName>
    </submittedName>
</protein>
<organism evidence="1 2">
    <name type="scientific">Purpureocillium lilacinum</name>
    <name type="common">Paecilomyces lilacinus</name>
    <dbReference type="NCBI Taxonomy" id="33203"/>
    <lineage>
        <taxon>Eukaryota</taxon>
        <taxon>Fungi</taxon>
        <taxon>Dikarya</taxon>
        <taxon>Ascomycota</taxon>
        <taxon>Pezizomycotina</taxon>
        <taxon>Sordariomycetes</taxon>
        <taxon>Hypocreomycetidae</taxon>
        <taxon>Hypocreales</taxon>
        <taxon>Ophiocordycipitaceae</taxon>
        <taxon>Purpureocillium</taxon>
    </lineage>
</organism>
<keyword evidence="2" id="KW-1185">Reference proteome</keyword>
<accession>A0ACC4DX96</accession>
<evidence type="ECO:0000313" key="1">
    <source>
        <dbReference type="EMBL" id="KAL3960970.1"/>
    </source>
</evidence>
<proteinExistence type="predicted"/>
<gene>
    <name evidence="1" type="ORF">ACCO45_006087</name>
</gene>